<reference evidence="1 2" key="1">
    <citation type="submission" date="2015-11" db="EMBL/GenBank/DDBJ databases">
        <authorList>
            <person name="Varghese N."/>
        </authorList>
    </citation>
    <scope>NUCLEOTIDE SEQUENCE [LARGE SCALE GENOMIC DNA]</scope>
    <source>
        <strain evidence="1 2">JGI-25</strain>
    </source>
</reference>
<evidence type="ECO:0000313" key="2">
    <source>
        <dbReference type="Proteomes" id="UP000243105"/>
    </source>
</evidence>
<evidence type="ECO:0000313" key="1">
    <source>
        <dbReference type="EMBL" id="CUT00007.1"/>
    </source>
</evidence>
<dbReference type="EMBL" id="CZVV01000032">
    <property type="protein sequence ID" value="CUT00007.1"/>
    <property type="molecule type" value="Genomic_DNA"/>
</dbReference>
<sequence length="161" mass="18357">MYRMKNLIRLFPKNLILRHFWLILLFLFPLNLNSQNKLGLGVYLGVPTGVTGKYLLSRSNSGDVLLAWRFNDAFFVQGHYNFNLSEIERYKNGVFNFYAGAGLFFKAVSKGDDSFGVSGNIGVNYFLKQKYEFFLELSPKLGLFPGTGFDLTGGIGFRFYL</sequence>
<proteinExistence type="predicted"/>
<name>A0A916PI54_KRYT1</name>
<organism evidence="1 2">
    <name type="scientific">Kryptobacter tengchongensis</name>
    <dbReference type="NCBI Taxonomy" id="1643429"/>
    <lineage>
        <taxon>Bacteria</taxon>
        <taxon>Pseudomonadati</taxon>
        <taxon>Candidatus Kryptoniota</taxon>
        <taxon>Candidatus Kryptobacter</taxon>
    </lineage>
</organism>
<evidence type="ECO:0008006" key="3">
    <source>
        <dbReference type="Google" id="ProtNLM"/>
    </source>
</evidence>
<gene>
    <name evidence="1" type="ORF">JGI25_00668</name>
</gene>
<dbReference type="AlphaFoldDB" id="A0A916PI54"/>
<dbReference type="Proteomes" id="UP000243105">
    <property type="component" value="Unassembled WGS sequence"/>
</dbReference>
<protein>
    <recommendedName>
        <fullName evidence="3">Outer membrane protein beta-barrel domain-containing protein</fullName>
    </recommendedName>
</protein>
<accession>A0A916PI54</accession>
<comment type="caution">
    <text evidence="1">The sequence shown here is derived from an EMBL/GenBank/DDBJ whole genome shotgun (WGS) entry which is preliminary data.</text>
</comment>